<dbReference type="EMBL" id="JARK01000311">
    <property type="protein sequence ID" value="EYC38528.1"/>
    <property type="molecule type" value="Genomic_DNA"/>
</dbReference>
<dbReference type="AlphaFoldDB" id="A0A016WHR8"/>
<sequence>MSRYVLGNLRRDHRDQSCENIASGEEEGEEVKGQCIWLFINLTQHYKAKFIFIVRTRSFVDFIGVEAYCKSNSLDILVFITSLVGRGGAIFAEN</sequence>
<dbReference type="Proteomes" id="UP000024635">
    <property type="component" value="Unassembled WGS sequence"/>
</dbReference>
<accession>A0A016WHR8</accession>
<gene>
    <name evidence="1" type="primary">Acey_s0711.g1735</name>
    <name evidence="1" type="ORF">Y032_0711g1735</name>
</gene>
<name>A0A016WHR8_9BILA</name>
<reference evidence="2" key="1">
    <citation type="journal article" date="2015" name="Nat. Genet.">
        <title>The genome and transcriptome of the zoonotic hookworm Ancylostoma ceylanicum identify infection-specific gene families.</title>
        <authorList>
            <person name="Schwarz E.M."/>
            <person name="Hu Y."/>
            <person name="Antoshechkin I."/>
            <person name="Miller M.M."/>
            <person name="Sternberg P.W."/>
            <person name="Aroian R.V."/>
        </authorList>
    </citation>
    <scope>NUCLEOTIDE SEQUENCE</scope>
    <source>
        <strain evidence="2">HY135</strain>
    </source>
</reference>
<comment type="caution">
    <text evidence="1">The sequence shown here is derived from an EMBL/GenBank/DDBJ whole genome shotgun (WGS) entry which is preliminary data.</text>
</comment>
<evidence type="ECO:0000313" key="1">
    <source>
        <dbReference type="EMBL" id="EYC38528.1"/>
    </source>
</evidence>
<keyword evidence="2" id="KW-1185">Reference proteome</keyword>
<organism evidence="1 2">
    <name type="scientific">Ancylostoma ceylanicum</name>
    <dbReference type="NCBI Taxonomy" id="53326"/>
    <lineage>
        <taxon>Eukaryota</taxon>
        <taxon>Metazoa</taxon>
        <taxon>Ecdysozoa</taxon>
        <taxon>Nematoda</taxon>
        <taxon>Chromadorea</taxon>
        <taxon>Rhabditida</taxon>
        <taxon>Rhabditina</taxon>
        <taxon>Rhabditomorpha</taxon>
        <taxon>Strongyloidea</taxon>
        <taxon>Ancylostomatidae</taxon>
        <taxon>Ancylostomatinae</taxon>
        <taxon>Ancylostoma</taxon>
    </lineage>
</organism>
<protein>
    <submittedName>
        <fullName evidence="1">Uncharacterized protein</fullName>
    </submittedName>
</protein>
<proteinExistence type="predicted"/>
<evidence type="ECO:0000313" key="2">
    <source>
        <dbReference type="Proteomes" id="UP000024635"/>
    </source>
</evidence>